<organism evidence="1 2">
    <name type="scientific">Aspergillus aculeatinus CBS 121060</name>
    <dbReference type="NCBI Taxonomy" id="1448322"/>
    <lineage>
        <taxon>Eukaryota</taxon>
        <taxon>Fungi</taxon>
        <taxon>Dikarya</taxon>
        <taxon>Ascomycota</taxon>
        <taxon>Pezizomycotina</taxon>
        <taxon>Eurotiomycetes</taxon>
        <taxon>Eurotiomycetidae</taxon>
        <taxon>Eurotiales</taxon>
        <taxon>Aspergillaceae</taxon>
        <taxon>Aspergillus</taxon>
        <taxon>Aspergillus subgen. Circumdati</taxon>
    </lineage>
</organism>
<evidence type="ECO:0000313" key="2">
    <source>
        <dbReference type="Proteomes" id="UP000249661"/>
    </source>
</evidence>
<proteinExistence type="predicted"/>
<dbReference type="Proteomes" id="UP000249661">
    <property type="component" value="Unassembled WGS sequence"/>
</dbReference>
<dbReference type="EMBL" id="KZ824948">
    <property type="protein sequence ID" value="RAH71583.1"/>
    <property type="molecule type" value="Genomic_DNA"/>
</dbReference>
<sequence>MPVSQRERVAIIGGGCTGITSFWALQRSGHDVHLFEASDALGGRIKSLPFEHEGIQTNVNSESSSVYNVEASPNLDSLLRYLGVSTIRHRFSVRVTDGDRSSWWSDSLLQSILLRPWILCRKETYVLLSDIIWLKFLAIDVLRKDVSPCTTSNIDSLLSAKRYLSKEGYSASFRDEYLAPTLSVLWGTNAGKLLSRLPIEAAIRCLYDHQLLWPRQNVPRWRSIERGASRLVQVLSRDFDPSRVHLEARVRRVTRYDKKVYRLVTADGREIDFNRIIFTVDREEIVQILGPLASAQDRKIIGALGTTKNISVLHSDSLLLLEREHSGTGYTYVLEPIVPGRSSEDSMPRKSSLSYNVNALDSISASLYGPIYITLNPIMPPHPSIVQSVCEFTEADPSFSTLQAQNDLALIQNKRDLSYGFCWTGRGHLEDAITAGLRIAIEDLNAEVPFPVEFHSKPFAADLPRPSLSLPLHIIRTLLRLLQVFVLVLELLVPLLPGPASRFIVRRHRHLSGQEPGKLS</sequence>
<gene>
    <name evidence="1" type="ORF">BO66DRAFT_319675</name>
</gene>
<reference evidence="1" key="1">
    <citation type="submission" date="2018-02" db="EMBL/GenBank/DDBJ databases">
        <title>The genomes of Aspergillus section Nigri reveals drivers in fungal speciation.</title>
        <authorList>
            <consortium name="DOE Joint Genome Institute"/>
            <person name="Vesth T.C."/>
            <person name="Nybo J."/>
            <person name="Theobald S."/>
            <person name="Brandl J."/>
            <person name="Frisvad J.C."/>
            <person name="Nielsen K.F."/>
            <person name="Lyhne E.K."/>
            <person name="Kogle M.E."/>
            <person name="Kuo A."/>
            <person name="Riley R."/>
            <person name="Clum A."/>
            <person name="Nolan M."/>
            <person name="Lipzen A."/>
            <person name="Salamov A."/>
            <person name="Henrissat B."/>
            <person name="Wiebenga A."/>
            <person name="De vries R.P."/>
            <person name="Grigoriev I.V."/>
            <person name="Mortensen U.H."/>
            <person name="Andersen M.R."/>
            <person name="Baker S.E."/>
        </authorList>
    </citation>
    <scope>NUCLEOTIDE SEQUENCE</scope>
    <source>
        <strain evidence="1">CBS 121060</strain>
    </source>
</reference>
<name>A0ACD1HDC1_9EURO</name>
<protein>
    <submittedName>
        <fullName evidence="1">FAD/NAD(P)-binding domain-containing protein</fullName>
    </submittedName>
</protein>
<evidence type="ECO:0000313" key="1">
    <source>
        <dbReference type="EMBL" id="RAH71583.1"/>
    </source>
</evidence>
<accession>A0ACD1HDC1</accession>
<keyword evidence="2" id="KW-1185">Reference proteome</keyword>